<dbReference type="GO" id="GO:0042981">
    <property type="term" value="P:regulation of apoptotic process"/>
    <property type="evidence" value="ECO:0007669"/>
    <property type="project" value="InterPro"/>
</dbReference>
<feature type="domain" description="CARD" evidence="1">
    <location>
        <begin position="6"/>
        <end position="92"/>
    </location>
</feature>
<gene>
    <name evidence="2" type="ORF">AOXY_G5086</name>
</gene>
<organism evidence="2 3">
    <name type="scientific">Acipenser oxyrinchus oxyrinchus</name>
    <dbReference type="NCBI Taxonomy" id="40147"/>
    <lineage>
        <taxon>Eukaryota</taxon>
        <taxon>Metazoa</taxon>
        <taxon>Chordata</taxon>
        <taxon>Craniata</taxon>
        <taxon>Vertebrata</taxon>
        <taxon>Euteleostomi</taxon>
        <taxon>Actinopterygii</taxon>
        <taxon>Chondrostei</taxon>
        <taxon>Acipenseriformes</taxon>
        <taxon>Acipenseridae</taxon>
        <taxon>Acipenser</taxon>
    </lineage>
</organism>
<reference evidence="2" key="1">
    <citation type="submission" date="2022-02" db="EMBL/GenBank/DDBJ databases">
        <title>Atlantic sturgeon de novo genome assembly.</title>
        <authorList>
            <person name="Stock M."/>
            <person name="Klopp C."/>
            <person name="Guiguen Y."/>
            <person name="Cabau C."/>
            <person name="Parinello H."/>
            <person name="Santidrian Yebra-Pimentel E."/>
            <person name="Kuhl H."/>
            <person name="Dirks R.P."/>
            <person name="Guessner J."/>
            <person name="Wuertz S."/>
            <person name="Du K."/>
            <person name="Schartl M."/>
        </authorList>
    </citation>
    <scope>NUCLEOTIDE SEQUENCE</scope>
    <source>
        <strain evidence="2">STURGEONOMICS-FGT-2020</strain>
        <tissue evidence="2">Whole blood</tissue>
    </source>
</reference>
<dbReference type="PROSITE" id="PS50209">
    <property type="entry name" value="CARD"/>
    <property type="match status" value="1"/>
</dbReference>
<dbReference type="InterPro" id="IPR037939">
    <property type="entry name" value="CRADD"/>
</dbReference>
<evidence type="ECO:0000313" key="2">
    <source>
        <dbReference type="EMBL" id="KAK1172495.1"/>
    </source>
</evidence>
<dbReference type="EMBL" id="JAGXEW010000004">
    <property type="protein sequence ID" value="KAK1172495.1"/>
    <property type="molecule type" value="Genomic_DNA"/>
</dbReference>
<dbReference type="GO" id="GO:0070513">
    <property type="term" value="F:death domain binding"/>
    <property type="evidence" value="ECO:0007669"/>
    <property type="project" value="InterPro"/>
</dbReference>
<dbReference type="SUPFAM" id="SSF47986">
    <property type="entry name" value="DEATH domain"/>
    <property type="match status" value="1"/>
</dbReference>
<comment type="caution">
    <text evidence="2">The sequence shown here is derived from an EMBL/GenBank/DDBJ whole genome shotgun (WGS) entry which is preliminary data.</text>
</comment>
<dbReference type="PANTHER" id="PTHR15034:SF5">
    <property type="entry name" value="DEATH DOMAIN-CONTAINING PROTEIN CRADD"/>
    <property type="match status" value="1"/>
</dbReference>
<evidence type="ECO:0000259" key="1">
    <source>
        <dbReference type="PROSITE" id="PS50209"/>
    </source>
</evidence>
<dbReference type="PANTHER" id="PTHR15034">
    <property type="entry name" value="DEATH DOMAIN-CONTAINING PROTEIN CRADD"/>
    <property type="match status" value="1"/>
</dbReference>
<dbReference type="Proteomes" id="UP001230051">
    <property type="component" value="Unassembled WGS sequence"/>
</dbReference>
<dbReference type="CDD" id="cd01671">
    <property type="entry name" value="CARD"/>
    <property type="match status" value="1"/>
</dbReference>
<dbReference type="Gene3D" id="1.10.533.10">
    <property type="entry name" value="Death Domain, Fas"/>
    <property type="match status" value="1"/>
</dbReference>
<sequence length="245" mass="27434">MSCYVESLRSHSYHLCVSMSGMLVEKMANYLLNAQIITRFECDVIKSKPVKLEKASELLSTIIRKGQRACLIFYQTLETCDPFLSERITGKTARTVHSVPVMTQTNSFPQIVQKETNTEVFSQKSGHNSSPSNYTIAIYNSKLSGCIFGSNNTLCIMRGGTHEDPEEYSNAYNNYGNKPKQFCMDFNSEIQQSLPVQKPAVPLLTRSIEIVSSDVEYVTAGNNNVLKVEVAEDQECEEEEPGRGD</sequence>
<protein>
    <recommendedName>
        <fullName evidence="1">CARD domain-containing protein</fullName>
    </recommendedName>
</protein>
<evidence type="ECO:0000313" key="3">
    <source>
        <dbReference type="Proteomes" id="UP001230051"/>
    </source>
</evidence>
<name>A0AAD8LP41_ACIOX</name>
<proteinExistence type="predicted"/>
<dbReference type="InterPro" id="IPR011029">
    <property type="entry name" value="DEATH-like_dom_sf"/>
</dbReference>
<dbReference type="GO" id="GO:0002020">
    <property type="term" value="F:protease binding"/>
    <property type="evidence" value="ECO:0007669"/>
    <property type="project" value="InterPro"/>
</dbReference>
<accession>A0AAD8LP41</accession>
<dbReference type="AlphaFoldDB" id="A0AAD8LP41"/>
<dbReference type="Pfam" id="PF00619">
    <property type="entry name" value="CARD"/>
    <property type="match status" value="1"/>
</dbReference>
<keyword evidence="3" id="KW-1185">Reference proteome</keyword>
<dbReference type="InterPro" id="IPR001315">
    <property type="entry name" value="CARD"/>
</dbReference>